<sequence>MEKRIELEKRGKKPGDIKELVLDNCRSTHIVGLTNEFSALESLSLINVGLTSLKGFPELSSLKKLELSDNRISGGLNLLDSSPKLTHLNLSGNKIKDLDTLQPLKEFKNLKSLDLFNNEVTNMDNYREKVFNLIPSLRYLDGFDADDCEVDSEGEDDEVNGNEDGDGEDNEEDSEEVSLTHTGNNNGYACQNAVSDEEDDDFLDDDPGLDMVYSEKLGDSDEEDYMGEEEEEDDDEDNEDDEQEEEEEESPVRGKKRKIEDGGENLND</sequence>
<dbReference type="PANTHER" id="PTHR11375">
    <property type="entry name" value="ACIDIC LEUCINE-RICH NUCLEAR PHOSPHOPROTEIN 32"/>
    <property type="match status" value="1"/>
</dbReference>
<dbReference type="STRING" id="67767.A0A0J7L506"/>
<feature type="compositionally biased region" description="Acidic residues" evidence="6">
    <location>
        <begin position="195"/>
        <end position="208"/>
    </location>
</feature>
<dbReference type="SUPFAM" id="SSF52058">
    <property type="entry name" value="L domain-like"/>
    <property type="match status" value="1"/>
</dbReference>
<gene>
    <name evidence="8" type="ORF">RF55_2034</name>
</gene>
<dbReference type="Pfam" id="PF14580">
    <property type="entry name" value="LRR_9"/>
    <property type="match status" value="1"/>
</dbReference>
<dbReference type="Proteomes" id="UP000036403">
    <property type="component" value="Unassembled WGS sequence"/>
</dbReference>
<evidence type="ECO:0000256" key="2">
    <source>
        <dbReference type="ARBA" id="ARBA00022737"/>
    </source>
</evidence>
<dbReference type="SMART" id="SM00446">
    <property type="entry name" value="LRRcap"/>
    <property type="match status" value="1"/>
</dbReference>
<keyword evidence="1" id="KW-0433">Leucine-rich repeat</keyword>
<evidence type="ECO:0000313" key="9">
    <source>
        <dbReference type="Proteomes" id="UP000036403"/>
    </source>
</evidence>
<dbReference type="InterPro" id="IPR032675">
    <property type="entry name" value="LRR_dom_sf"/>
</dbReference>
<dbReference type="InterPro" id="IPR045081">
    <property type="entry name" value="AN32"/>
</dbReference>
<evidence type="ECO:0000256" key="3">
    <source>
        <dbReference type="ARBA" id="ARBA00025777"/>
    </source>
</evidence>
<dbReference type="PaxDb" id="67767-A0A0J7L506"/>
<keyword evidence="9" id="KW-1185">Reference proteome</keyword>
<feature type="region of interest" description="Disordered" evidence="6">
    <location>
        <begin position="146"/>
        <end position="268"/>
    </location>
</feature>
<feature type="domain" description="U2A'/phosphoprotein 32 family A C-terminal" evidence="7">
    <location>
        <begin position="123"/>
        <end position="141"/>
    </location>
</feature>
<protein>
    <recommendedName>
        <fullName evidence="5">Acidic leucine-rich nuclear phosphoprotein 32 family member A</fullName>
    </recommendedName>
</protein>
<dbReference type="EMBL" id="LBMM01000724">
    <property type="protein sequence ID" value="KMQ97623.1"/>
    <property type="molecule type" value="Genomic_DNA"/>
</dbReference>
<evidence type="ECO:0000256" key="6">
    <source>
        <dbReference type="SAM" id="MobiDB-lite"/>
    </source>
</evidence>
<comment type="caution">
    <text evidence="8">The sequence shown here is derived from an EMBL/GenBank/DDBJ whole genome shotgun (WGS) entry which is preliminary data.</text>
</comment>
<evidence type="ECO:0000256" key="5">
    <source>
        <dbReference type="ARBA" id="ARBA00067860"/>
    </source>
</evidence>
<dbReference type="PROSITE" id="PS51450">
    <property type="entry name" value="LRR"/>
    <property type="match status" value="1"/>
</dbReference>
<dbReference type="PANTHER" id="PTHR11375:SF0">
    <property type="entry name" value="ACIDIC LEUCINE-RICH NUCLEAR PHOSPHOPROTEIN 32 FAMILY MEMBER A"/>
    <property type="match status" value="1"/>
</dbReference>
<dbReference type="AlphaFoldDB" id="A0A0J7L506"/>
<evidence type="ECO:0000256" key="1">
    <source>
        <dbReference type="ARBA" id="ARBA00022614"/>
    </source>
</evidence>
<name>A0A0J7L506_LASNI</name>
<accession>A0A0J7L506</accession>
<reference evidence="8 9" key="1">
    <citation type="submission" date="2015-04" db="EMBL/GenBank/DDBJ databases">
        <title>Lasius niger genome sequencing.</title>
        <authorList>
            <person name="Konorov E.A."/>
            <person name="Nikitin M.A."/>
            <person name="Kirill M.V."/>
            <person name="Chang P."/>
        </authorList>
    </citation>
    <scope>NUCLEOTIDE SEQUENCE [LARGE SCALE GENOMIC DNA]</scope>
    <source>
        <tissue evidence="8">Whole</tissue>
    </source>
</reference>
<evidence type="ECO:0000259" key="7">
    <source>
        <dbReference type="SMART" id="SM00446"/>
    </source>
</evidence>
<feature type="compositionally biased region" description="Acidic residues" evidence="6">
    <location>
        <begin position="146"/>
        <end position="176"/>
    </location>
</feature>
<dbReference type="InterPro" id="IPR001611">
    <property type="entry name" value="Leu-rich_rpt"/>
</dbReference>
<evidence type="ECO:0000313" key="8">
    <source>
        <dbReference type="EMBL" id="KMQ97623.1"/>
    </source>
</evidence>
<dbReference type="OrthoDB" id="2160613at2759"/>
<dbReference type="Gene3D" id="3.80.10.10">
    <property type="entry name" value="Ribonuclease Inhibitor"/>
    <property type="match status" value="1"/>
</dbReference>
<dbReference type="InterPro" id="IPR003603">
    <property type="entry name" value="U2A'_phosphoprotein32A_C"/>
</dbReference>
<keyword evidence="2" id="KW-0677">Repeat</keyword>
<dbReference type="FunFam" id="3.80.10.10:FF:000003">
    <property type="entry name" value="Acidic leucine-rich nuclear phosphoprotein 32 family member A"/>
    <property type="match status" value="1"/>
</dbReference>
<dbReference type="GO" id="GO:0042393">
    <property type="term" value="F:histone binding"/>
    <property type="evidence" value="ECO:0007669"/>
    <property type="project" value="TreeGrafter"/>
</dbReference>
<dbReference type="GO" id="GO:0005634">
    <property type="term" value="C:nucleus"/>
    <property type="evidence" value="ECO:0007669"/>
    <property type="project" value="TreeGrafter"/>
</dbReference>
<comment type="similarity">
    <text evidence="3">Belongs to the ANP32 family.</text>
</comment>
<evidence type="ECO:0000256" key="4">
    <source>
        <dbReference type="ARBA" id="ARBA00056686"/>
    </source>
</evidence>
<feature type="compositionally biased region" description="Polar residues" evidence="6">
    <location>
        <begin position="179"/>
        <end position="194"/>
    </location>
</feature>
<organism evidence="8 9">
    <name type="scientific">Lasius niger</name>
    <name type="common">Black garden ant</name>
    <dbReference type="NCBI Taxonomy" id="67767"/>
    <lineage>
        <taxon>Eukaryota</taxon>
        <taxon>Metazoa</taxon>
        <taxon>Ecdysozoa</taxon>
        <taxon>Arthropoda</taxon>
        <taxon>Hexapoda</taxon>
        <taxon>Insecta</taxon>
        <taxon>Pterygota</taxon>
        <taxon>Neoptera</taxon>
        <taxon>Endopterygota</taxon>
        <taxon>Hymenoptera</taxon>
        <taxon>Apocrita</taxon>
        <taxon>Aculeata</taxon>
        <taxon>Formicoidea</taxon>
        <taxon>Formicidae</taxon>
        <taxon>Formicinae</taxon>
        <taxon>Lasius</taxon>
        <taxon>Lasius</taxon>
    </lineage>
</organism>
<feature type="compositionally biased region" description="Acidic residues" evidence="6">
    <location>
        <begin position="220"/>
        <end position="249"/>
    </location>
</feature>
<comment type="function">
    <text evidence="4">Implicated in a number of cellular processes, including proliferation, differentiation, caspase-dependent and caspase-independent apoptosis, suppression of transformation (tumor suppressor), inhibition of protein phosphatase 2A, regulation of mRNA trafficking and stability, and inhibition of acetyltransferases as part of the INHAT (inhibitor of histone acetyltransferases) complex.</text>
</comment>
<proteinExistence type="inferred from homology"/>